<dbReference type="InterPro" id="IPR005119">
    <property type="entry name" value="LysR_subst-bd"/>
</dbReference>
<feature type="domain" description="HTH lysR-type" evidence="5">
    <location>
        <begin position="1"/>
        <end position="58"/>
    </location>
</feature>
<dbReference type="FunFam" id="1.10.10.10:FF:000001">
    <property type="entry name" value="LysR family transcriptional regulator"/>
    <property type="match status" value="1"/>
</dbReference>
<evidence type="ECO:0000313" key="7">
    <source>
        <dbReference type="Proteomes" id="UP000007519"/>
    </source>
</evidence>
<proteinExistence type="inferred from homology"/>
<dbReference type="PANTHER" id="PTHR30419:SF29">
    <property type="entry name" value="LYSR-FAMILY TRANSCRIPTIONAL REGULATOR"/>
    <property type="match status" value="1"/>
</dbReference>
<dbReference type="eggNOG" id="COG0583">
    <property type="taxonomic scope" value="Bacteria"/>
</dbReference>
<sequence length="315" mass="35771">MNLQQLEYILALEEHRHFVKAAEACFVTQSTLSMMVKKLEEELGAPIFDRKQKPLAPTPLGEKILRQARLVLQQAGQLKAMVDWEQNQLGGCLRLGVIPTLAPYLLPLFLPSFLAACPDLQVELREMQTQEMERAMLAGDLDLGILALPFGHPTLVQESLFYEDFLLYGDDFEMEKNYFLTEELDLSQLWLLEEGHCLRQQLVDFCALQLQTGESRQLNYLAGSLESLRMLVDYQGGFTILPRLAGQALPPKQQASLRSFAAPQPYREIGLLRPANFERQALLDLLKEQIWSHLPPACPRELPAAGKSWPVHFED</sequence>
<keyword evidence="4" id="KW-0804">Transcription</keyword>
<keyword evidence="7" id="KW-1185">Reference proteome</keyword>
<keyword evidence="2" id="KW-0805">Transcription regulation</keyword>
<dbReference type="PROSITE" id="PS50931">
    <property type="entry name" value="HTH_LYSR"/>
    <property type="match status" value="1"/>
</dbReference>
<dbReference type="EMBL" id="CP002831">
    <property type="protein sequence ID" value="AFC26588.1"/>
    <property type="molecule type" value="Genomic_DNA"/>
</dbReference>
<dbReference type="RefSeq" id="WP_015694173.1">
    <property type="nucleotide sequence ID" value="NC_016940.1"/>
</dbReference>
<organism evidence="6 7">
    <name type="scientific">Saprospira grandis (strain Lewin)</name>
    <dbReference type="NCBI Taxonomy" id="984262"/>
    <lineage>
        <taxon>Bacteria</taxon>
        <taxon>Pseudomonadati</taxon>
        <taxon>Bacteroidota</taxon>
        <taxon>Saprospiria</taxon>
        <taxon>Saprospirales</taxon>
        <taxon>Saprospiraceae</taxon>
        <taxon>Saprospira</taxon>
    </lineage>
</organism>
<dbReference type="Gene3D" id="3.40.190.10">
    <property type="entry name" value="Periplasmic binding protein-like II"/>
    <property type="match status" value="2"/>
</dbReference>
<dbReference type="GO" id="GO:0003700">
    <property type="term" value="F:DNA-binding transcription factor activity"/>
    <property type="evidence" value="ECO:0007669"/>
    <property type="project" value="InterPro"/>
</dbReference>
<dbReference type="Proteomes" id="UP000007519">
    <property type="component" value="Chromosome"/>
</dbReference>
<accession>H6L628</accession>
<evidence type="ECO:0000256" key="4">
    <source>
        <dbReference type="ARBA" id="ARBA00023163"/>
    </source>
</evidence>
<dbReference type="SUPFAM" id="SSF53850">
    <property type="entry name" value="Periplasmic binding protein-like II"/>
    <property type="match status" value="1"/>
</dbReference>
<gene>
    <name evidence="6" type="primary">oxyR</name>
    <name evidence="6" type="ordered locus">SGRA_3872</name>
</gene>
<dbReference type="InterPro" id="IPR050950">
    <property type="entry name" value="HTH-type_LysR_regulators"/>
</dbReference>
<dbReference type="PRINTS" id="PR00039">
    <property type="entry name" value="HTHLYSR"/>
</dbReference>
<evidence type="ECO:0000256" key="3">
    <source>
        <dbReference type="ARBA" id="ARBA00023125"/>
    </source>
</evidence>
<dbReference type="Pfam" id="PF03466">
    <property type="entry name" value="LysR_substrate"/>
    <property type="match status" value="1"/>
</dbReference>
<keyword evidence="3" id="KW-0238">DNA-binding</keyword>
<evidence type="ECO:0000256" key="1">
    <source>
        <dbReference type="ARBA" id="ARBA00009437"/>
    </source>
</evidence>
<dbReference type="STRING" id="984262.SGRA_3872"/>
<dbReference type="CDD" id="cd08411">
    <property type="entry name" value="PBP2_OxyR"/>
    <property type="match status" value="1"/>
</dbReference>
<dbReference type="InterPro" id="IPR036390">
    <property type="entry name" value="WH_DNA-bd_sf"/>
</dbReference>
<dbReference type="InterPro" id="IPR036388">
    <property type="entry name" value="WH-like_DNA-bd_sf"/>
</dbReference>
<evidence type="ECO:0000259" key="5">
    <source>
        <dbReference type="PROSITE" id="PS50931"/>
    </source>
</evidence>
<dbReference type="OrthoDB" id="9803735at2"/>
<name>H6L628_SAPGL</name>
<dbReference type="KEGG" id="sgn:SGRA_3872"/>
<comment type="similarity">
    <text evidence="1">Belongs to the LysR transcriptional regulatory family.</text>
</comment>
<protein>
    <submittedName>
        <fullName evidence="6">Transcriptional regulator, LysR family protein</fullName>
    </submittedName>
</protein>
<evidence type="ECO:0000256" key="2">
    <source>
        <dbReference type="ARBA" id="ARBA00023015"/>
    </source>
</evidence>
<evidence type="ECO:0000313" key="6">
    <source>
        <dbReference type="EMBL" id="AFC26588.1"/>
    </source>
</evidence>
<dbReference type="Pfam" id="PF00126">
    <property type="entry name" value="HTH_1"/>
    <property type="match status" value="1"/>
</dbReference>
<dbReference type="SUPFAM" id="SSF46785">
    <property type="entry name" value="Winged helix' DNA-binding domain"/>
    <property type="match status" value="1"/>
</dbReference>
<dbReference type="GO" id="GO:0003677">
    <property type="term" value="F:DNA binding"/>
    <property type="evidence" value="ECO:0007669"/>
    <property type="project" value="UniProtKB-KW"/>
</dbReference>
<dbReference type="PANTHER" id="PTHR30419">
    <property type="entry name" value="HTH-TYPE TRANSCRIPTIONAL REGULATOR YBHD"/>
    <property type="match status" value="1"/>
</dbReference>
<reference evidence="6 7" key="1">
    <citation type="journal article" date="2012" name="Stand. Genomic Sci.">
        <title>Complete genome sequencing and analysis of Saprospira grandis str. Lewin, a predatory marine bacterium.</title>
        <authorList>
            <person name="Saw J.H."/>
            <person name="Yuryev A."/>
            <person name="Kanbe M."/>
            <person name="Hou S."/>
            <person name="Young A.G."/>
            <person name="Aizawa S."/>
            <person name="Alam M."/>
        </authorList>
    </citation>
    <scope>NUCLEOTIDE SEQUENCE [LARGE SCALE GENOMIC DNA]</scope>
    <source>
        <strain evidence="6 7">Lewin</strain>
    </source>
</reference>
<dbReference type="InterPro" id="IPR000847">
    <property type="entry name" value="LysR_HTH_N"/>
</dbReference>
<dbReference type="HOGENOM" id="CLU_039613_6_2_10"/>
<dbReference type="GO" id="GO:0005829">
    <property type="term" value="C:cytosol"/>
    <property type="evidence" value="ECO:0007669"/>
    <property type="project" value="TreeGrafter"/>
</dbReference>
<dbReference type="AlphaFoldDB" id="H6L628"/>
<dbReference type="Gene3D" id="1.10.10.10">
    <property type="entry name" value="Winged helix-like DNA-binding domain superfamily/Winged helix DNA-binding domain"/>
    <property type="match status" value="1"/>
</dbReference>